<dbReference type="EMBL" id="JACQPB010000039">
    <property type="protein sequence ID" value="MBI4210615.1"/>
    <property type="molecule type" value="Genomic_DNA"/>
</dbReference>
<name>A0A8T3YKP3_9ARCH</name>
<dbReference type="Proteomes" id="UP000732298">
    <property type="component" value="Unassembled WGS sequence"/>
</dbReference>
<evidence type="ECO:0000313" key="1">
    <source>
        <dbReference type="EMBL" id="MBI4210615.1"/>
    </source>
</evidence>
<protein>
    <submittedName>
        <fullName evidence="1">Uncharacterized protein</fullName>
    </submittedName>
</protein>
<sequence length="133" mass="15515">MARPQPRISVTRRTAIRKIQRKISELRPIPSTRRRIIAARRKKIPIGKQFRIENEEFILDGYGRAYPLANPETPLSTIIVPTPHLSAKFRTFIESPKGKFIEIANGKLKMVYDENTLDTLHFFKGQRYKEHSD</sequence>
<gene>
    <name evidence="1" type="ORF">HY544_03870</name>
</gene>
<comment type="caution">
    <text evidence="1">The sequence shown here is derived from an EMBL/GenBank/DDBJ whole genome shotgun (WGS) entry which is preliminary data.</text>
</comment>
<reference evidence="1" key="1">
    <citation type="submission" date="2020-07" db="EMBL/GenBank/DDBJ databases">
        <title>Huge and variable diversity of episymbiotic CPR bacteria and DPANN archaea in groundwater ecosystems.</title>
        <authorList>
            <person name="He C.Y."/>
            <person name="Keren R."/>
            <person name="Whittaker M."/>
            <person name="Farag I.F."/>
            <person name="Doudna J."/>
            <person name="Cate J.H.D."/>
            <person name="Banfield J.F."/>
        </authorList>
    </citation>
    <scope>NUCLEOTIDE SEQUENCE</scope>
    <source>
        <strain evidence="1">NC_groundwater_1296_Ag_S-0.2um_52_80</strain>
    </source>
</reference>
<organism evidence="1 2">
    <name type="scientific">Candidatus Iainarchaeum sp</name>
    <dbReference type="NCBI Taxonomy" id="3101447"/>
    <lineage>
        <taxon>Archaea</taxon>
        <taxon>Candidatus Iainarchaeota</taxon>
        <taxon>Candidatus Iainarchaeia</taxon>
        <taxon>Candidatus Iainarchaeales</taxon>
        <taxon>Candidatus Iainarchaeaceae</taxon>
        <taxon>Candidatus Iainarchaeum</taxon>
    </lineage>
</organism>
<evidence type="ECO:0000313" key="2">
    <source>
        <dbReference type="Proteomes" id="UP000732298"/>
    </source>
</evidence>
<proteinExistence type="predicted"/>
<dbReference type="AlphaFoldDB" id="A0A8T3YKP3"/>
<accession>A0A8T3YKP3</accession>